<comment type="similarity">
    <text evidence="1">Belongs to the universal ribosomal protein uS2 family.</text>
</comment>
<dbReference type="EMBL" id="ASPP01002581">
    <property type="protein sequence ID" value="ETO34423.1"/>
    <property type="molecule type" value="Genomic_DNA"/>
</dbReference>
<evidence type="ECO:0000256" key="3">
    <source>
        <dbReference type="ARBA" id="ARBA00023274"/>
    </source>
</evidence>
<sequence length="170" mass="19448">ALRETSYVGIPVIALCGVNNNTRFVDCAVPCNNRGKLSLGLMFWLLAREMLRIKKEIPRDKPWDAAPVDLFFYRNPAKKQELEQTGQAQQEYDDQGAESFDAAARGGFGIEQIQAWDQEPPRAVLDDWAAADVMIDQGYSNQQFDNENFEQPYYDASEDQAFGRVRMQEW</sequence>
<keyword evidence="5" id="KW-1185">Reference proteome</keyword>
<dbReference type="GO" id="GO:0006412">
    <property type="term" value="P:translation"/>
    <property type="evidence" value="ECO:0007669"/>
    <property type="project" value="InterPro"/>
</dbReference>
<dbReference type="InterPro" id="IPR023591">
    <property type="entry name" value="Ribosomal_uS2_flav_dom_sf"/>
</dbReference>
<organism evidence="4 5">
    <name type="scientific">Reticulomyxa filosa</name>
    <dbReference type="NCBI Taxonomy" id="46433"/>
    <lineage>
        <taxon>Eukaryota</taxon>
        <taxon>Sar</taxon>
        <taxon>Rhizaria</taxon>
        <taxon>Retaria</taxon>
        <taxon>Foraminifera</taxon>
        <taxon>Monothalamids</taxon>
        <taxon>Reticulomyxidae</taxon>
        <taxon>Reticulomyxa</taxon>
    </lineage>
</organism>
<protein>
    <submittedName>
        <fullName evidence="4">Ribosomal protein</fullName>
    </submittedName>
</protein>
<proteinExistence type="inferred from homology"/>
<dbReference type="Proteomes" id="UP000023152">
    <property type="component" value="Unassembled WGS sequence"/>
</dbReference>
<reference evidence="4 5" key="1">
    <citation type="journal article" date="2013" name="Curr. Biol.">
        <title>The Genome of the Foraminiferan Reticulomyxa filosa.</title>
        <authorList>
            <person name="Glockner G."/>
            <person name="Hulsmann N."/>
            <person name="Schleicher M."/>
            <person name="Noegel A.A."/>
            <person name="Eichinger L."/>
            <person name="Gallinger C."/>
            <person name="Pawlowski J."/>
            <person name="Sierra R."/>
            <person name="Euteneuer U."/>
            <person name="Pillet L."/>
            <person name="Moustafa A."/>
            <person name="Platzer M."/>
            <person name="Groth M."/>
            <person name="Szafranski K."/>
            <person name="Schliwa M."/>
        </authorList>
    </citation>
    <scope>NUCLEOTIDE SEQUENCE [LARGE SCALE GENOMIC DNA]</scope>
</reference>
<dbReference type="GO" id="GO:0015935">
    <property type="term" value="C:small ribosomal subunit"/>
    <property type="evidence" value="ECO:0007669"/>
    <property type="project" value="InterPro"/>
</dbReference>
<evidence type="ECO:0000256" key="1">
    <source>
        <dbReference type="ARBA" id="ARBA00006242"/>
    </source>
</evidence>
<dbReference type="InterPro" id="IPR005707">
    <property type="entry name" value="Ribosomal_uS2_euk/arc"/>
</dbReference>
<accession>X6P8J0</accession>
<dbReference type="AlphaFoldDB" id="X6P8J0"/>
<dbReference type="OrthoDB" id="414863at2759"/>
<dbReference type="InterPro" id="IPR001865">
    <property type="entry name" value="Ribosomal_uS2"/>
</dbReference>
<feature type="non-terminal residue" evidence="4">
    <location>
        <position position="1"/>
    </location>
</feature>
<dbReference type="SUPFAM" id="SSF52313">
    <property type="entry name" value="Ribosomal protein S2"/>
    <property type="match status" value="1"/>
</dbReference>
<keyword evidence="2 4" id="KW-0689">Ribosomal protein</keyword>
<dbReference type="PANTHER" id="PTHR11489">
    <property type="entry name" value="40S RIBOSOMAL PROTEIN SA"/>
    <property type="match status" value="1"/>
</dbReference>
<evidence type="ECO:0000313" key="5">
    <source>
        <dbReference type="Proteomes" id="UP000023152"/>
    </source>
</evidence>
<comment type="caution">
    <text evidence="4">The sequence shown here is derived from an EMBL/GenBank/DDBJ whole genome shotgun (WGS) entry which is preliminary data.</text>
</comment>
<keyword evidence="3" id="KW-0687">Ribonucleoprotein</keyword>
<evidence type="ECO:0000313" key="4">
    <source>
        <dbReference type="EMBL" id="ETO34423.1"/>
    </source>
</evidence>
<dbReference type="PRINTS" id="PR00395">
    <property type="entry name" value="RIBOSOMALS2"/>
</dbReference>
<name>X6P8J0_RETFI</name>
<dbReference type="GO" id="GO:0003735">
    <property type="term" value="F:structural constituent of ribosome"/>
    <property type="evidence" value="ECO:0007669"/>
    <property type="project" value="InterPro"/>
</dbReference>
<gene>
    <name evidence="4" type="ORF">RFI_02671</name>
</gene>
<evidence type="ECO:0000256" key="2">
    <source>
        <dbReference type="ARBA" id="ARBA00022980"/>
    </source>
</evidence>
<dbReference type="Gene3D" id="3.40.50.10490">
    <property type="entry name" value="Glucose-6-phosphate isomerase like protein, domain 1"/>
    <property type="match status" value="1"/>
</dbReference>